<dbReference type="InterPro" id="IPR051095">
    <property type="entry name" value="Dros_DevTransReg"/>
</dbReference>
<evidence type="ECO:0000313" key="5">
    <source>
        <dbReference type="Proteomes" id="UP001381693"/>
    </source>
</evidence>
<sequence length="411" mass="46884">MAGNIPYYLLRWSDHIHNYSEVFQTLKEEDEFMDCSIACDDGVVNAHKIVLAGCSPYLRTLLRRANNPHPIIYLVNVCKSTILLLLEFIYKGQAHIPKTRLPQLIALGKSMQIKGLSQIRLQHMESDSLPLSMAANSCQRESSESVPDVINDFSPERNFVNTALPTPRVDLDRNADEETANSTNMFLINDSSTEETQNSPKFQEQQNQTIQEKDSDSLIGPRKKKRKGKCDRAVFKRNKSIESANIVLGNDEESPVSSNLHLKRKPKGFYDEASNSDEKEGISQPPSLEKKYKMRKILNAETSKKSASTKLRKKVVALNPEMSKHRGKLNSKSKTKNKREDLYQKGLPGNFKRMPKITVYRANLHLKTKLGDYALRHGIEKSQKYVLSKYGVRMRRQSLENFMALCKHKVN</sequence>
<name>A0AAN8ZX35_HALRR</name>
<dbReference type="EMBL" id="JAXCGZ010013758">
    <property type="protein sequence ID" value="KAK7071991.1"/>
    <property type="molecule type" value="Genomic_DNA"/>
</dbReference>
<dbReference type="PANTHER" id="PTHR23110">
    <property type="entry name" value="BTB DOMAIN TRANSCRIPTION FACTOR"/>
    <property type="match status" value="1"/>
</dbReference>
<dbReference type="PROSITE" id="PS50097">
    <property type="entry name" value="BTB"/>
    <property type="match status" value="1"/>
</dbReference>
<dbReference type="AlphaFoldDB" id="A0AAN8ZX35"/>
<feature type="region of interest" description="Disordered" evidence="2">
    <location>
        <begin position="300"/>
        <end position="340"/>
    </location>
</feature>
<evidence type="ECO:0000256" key="1">
    <source>
        <dbReference type="ARBA" id="ARBA00023242"/>
    </source>
</evidence>
<feature type="compositionally biased region" description="Basic residues" evidence="2">
    <location>
        <begin position="325"/>
        <end position="337"/>
    </location>
</feature>
<dbReference type="PANTHER" id="PTHR23110:SF98">
    <property type="entry name" value="PRE-LOLA-G, ISOFORM C-RELATED"/>
    <property type="match status" value="1"/>
</dbReference>
<feature type="region of interest" description="Disordered" evidence="2">
    <location>
        <begin position="268"/>
        <end position="288"/>
    </location>
</feature>
<organism evidence="4 5">
    <name type="scientific">Halocaridina rubra</name>
    <name type="common">Hawaiian red shrimp</name>
    <dbReference type="NCBI Taxonomy" id="373956"/>
    <lineage>
        <taxon>Eukaryota</taxon>
        <taxon>Metazoa</taxon>
        <taxon>Ecdysozoa</taxon>
        <taxon>Arthropoda</taxon>
        <taxon>Crustacea</taxon>
        <taxon>Multicrustacea</taxon>
        <taxon>Malacostraca</taxon>
        <taxon>Eumalacostraca</taxon>
        <taxon>Eucarida</taxon>
        <taxon>Decapoda</taxon>
        <taxon>Pleocyemata</taxon>
        <taxon>Caridea</taxon>
        <taxon>Atyoidea</taxon>
        <taxon>Atyidae</taxon>
        <taxon>Halocaridina</taxon>
    </lineage>
</organism>
<feature type="domain" description="BTB" evidence="3">
    <location>
        <begin position="33"/>
        <end position="98"/>
    </location>
</feature>
<dbReference type="SMART" id="SM00225">
    <property type="entry name" value="BTB"/>
    <property type="match status" value="1"/>
</dbReference>
<gene>
    <name evidence="4" type="ORF">SK128_024332</name>
</gene>
<keyword evidence="1" id="KW-0539">Nucleus</keyword>
<dbReference type="InterPro" id="IPR000210">
    <property type="entry name" value="BTB/POZ_dom"/>
</dbReference>
<dbReference type="InterPro" id="IPR011333">
    <property type="entry name" value="SKP1/BTB/POZ_sf"/>
</dbReference>
<dbReference type="Gene3D" id="3.30.710.10">
    <property type="entry name" value="Potassium Channel Kv1.1, Chain A"/>
    <property type="match status" value="1"/>
</dbReference>
<evidence type="ECO:0000256" key="2">
    <source>
        <dbReference type="SAM" id="MobiDB-lite"/>
    </source>
</evidence>
<accession>A0AAN8ZX35</accession>
<proteinExistence type="predicted"/>
<evidence type="ECO:0000259" key="3">
    <source>
        <dbReference type="PROSITE" id="PS50097"/>
    </source>
</evidence>
<protein>
    <recommendedName>
        <fullName evidence="3">BTB domain-containing protein</fullName>
    </recommendedName>
</protein>
<dbReference type="GO" id="GO:0005634">
    <property type="term" value="C:nucleus"/>
    <property type="evidence" value="ECO:0007669"/>
    <property type="project" value="TreeGrafter"/>
</dbReference>
<evidence type="ECO:0000313" key="4">
    <source>
        <dbReference type="EMBL" id="KAK7071991.1"/>
    </source>
</evidence>
<comment type="caution">
    <text evidence="4">The sequence shown here is derived from an EMBL/GenBank/DDBJ whole genome shotgun (WGS) entry which is preliminary data.</text>
</comment>
<feature type="compositionally biased region" description="Polar residues" evidence="2">
    <location>
        <begin position="192"/>
        <end position="210"/>
    </location>
</feature>
<feature type="region of interest" description="Disordered" evidence="2">
    <location>
        <begin position="192"/>
        <end position="232"/>
    </location>
</feature>
<dbReference type="CDD" id="cd18315">
    <property type="entry name" value="BTB_POZ_BAB-like"/>
    <property type="match status" value="1"/>
</dbReference>
<dbReference type="GO" id="GO:0006357">
    <property type="term" value="P:regulation of transcription by RNA polymerase II"/>
    <property type="evidence" value="ECO:0007669"/>
    <property type="project" value="TreeGrafter"/>
</dbReference>
<keyword evidence="5" id="KW-1185">Reference proteome</keyword>
<reference evidence="4 5" key="1">
    <citation type="submission" date="2023-11" db="EMBL/GenBank/DDBJ databases">
        <title>Halocaridina rubra genome assembly.</title>
        <authorList>
            <person name="Smith C."/>
        </authorList>
    </citation>
    <scope>NUCLEOTIDE SEQUENCE [LARGE SCALE GENOMIC DNA]</scope>
    <source>
        <strain evidence="4">EP-1</strain>
        <tissue evidence="4">Whole</tissue>
    </source>
</reference>
<dbReference type="SUPFAM" id="SSF54695">
    <property type="entry name" value="POZ domain"/>
    <property type="match status" value="1"/>
</dbReference>
<dbReference type="Proteomes" id="UP001381693">
    <property type="component" value="Unassembled WGS sequence"/>
</dbReference>
<dbReference type="Pfam" id="PF00651">
    <property type="entry name" value="BTB"/>
    <property type="match status" value="1"/>
</dbReference>